<dbReference type="InterPro" id="IPR007831">
    <property type="entry name" value="T2SS_GspE_N"/>
</dbReference>
<proteinExistence type="inferred from homology"/>
<evidence type="ECO:0000256" key="3">
    <source>
        <dbReference type="ARBA" id="ARBA00022741"/>
    </source>
</evidence>
<dbReference type="Proteomes" id="UP001321582">
    <property type="component" value="Chromosome"/>
</dbReference>
<evidence type="ECO:0000256" key="1">
    <source>
        <dbReference type="ARBA" id="ARBA00006611"/>
    </source>
</evidence>
<keyword evidence="3" id="KW-0547">Nucleotide-binding</keyword>
<dbReference type="PANTHER" id="PTHR30258:SF1">
    <property type="entry name" value="PROTEIN TRANSPORT PROTEIN HOFB HOMOLOG"/>
    <property type="match status" value="1"/>
</dbReference>
<dbReference type="Pfam" id="PF00437">
    <property type="entry name" value="T2SSE"/>
    <property type="match status" value="1"/>
</dbReference>
<evidence type="ECO:0000256" key="6">
    <source>
        <dbReference type="ARBA" id="ARBA00022967"/>
    </source>
</evidence>
<evidence type="ECO:0000313" key="11">
    <source>
        <dbReference type="Proteomes" id="UP001321582"/>
    </source>
</evidence>
<dbReference type="GO" id="GO:0008564">
    <property type="term" value="F:protein-exporting ATPase activity"/>
    <property type="evidence" value="ECO:0007669"/>
    <property type="project" value="UniProtKB-EC"/>
</dbReference>
<dbReference type="Gene3D" id="3.30.450.90">
    <property type="match status" value="1"/>
</dbReference>
<dbReference type="RefSeq" id="WP_307905129.1">
    <property type="nucleotide sequence ID" value="NZ_AP027059.1"/>
</dbReference>
<dbReference type="GO" id="GO:0016887">
    <property type="term" value="F:ATP hydrolysis activity"/>
    <property type="evidence" value="ECO:0007669"/>
    <property type="project" value="TreeGrafter"/>
</dbReference>
<dbReference type="GO" id="GO:0005886">
    <property type="term" value="C:plasma membrane"/>
    <property type="evidence" value="ECO:0007669"/>
    <property type="project" value="TreeGrafter"/>
</dbReference>
<evidence type="ECO:0000256" key="8">
    <source>
        <dbReference type="ARBA" id="ARBA00034006"/>
    </source>
</evidence>
<dbReference type="GO" id="GO:0005524">
    <property type="term" value="F:ATP binding"/>
    <property type="evidence" value="ECO:0007669"/>
    <property type="project" value="UniProtKB-KW"/>
</dbReference>
<dbReference type="FunFam" id="3.40.50.300:FF:000398">
    <property type="entry name" value="Type IV pilus assembly ATPase PilB"/>
    <property type="match status" value="1"/>
</dbReference>
<organism evidence="10 11">
    <name type="scientific">Haliovirga abyssi</name>
    <dbReference type="NCBI Taxonomy" id="2996794"/>
    <lineage>
        <taxon>Bacteria</taxon>
        <taxon>Fusobacteriati</taxon>
        <taxon>Fusobacteriota</taxon>
        <taxon>Fusobacteriia</taxon>
        <taxon>Fusobacteriales</taxon>
        <taxon>Haliovirgaceae</taxon>
        <taxon>Haliovirga</taxon>
    </lineage>
</organism>
<dbReference type="Gene3D" id="3.40.50.300">
    <property type="entry name" value="P-loop containing nucleotide triphosphate hydrolases"/>
    <property type="match status" value="1"/>
</dbReference>
<dbReference type="InterPro" id="IPR003593">
    <property type="entry name" value="AAA+_ATPase"/>
</dbReference>
<comment type="catalytic activity">
    <reaction evidence="8">
        <text>ATP + H2O + cellular proteinSide 1 = ADP + phosphate + cellular proteinSide 2.</text>
        <dbReference type="EC" id="7.4.2.8"/>
    </reaction>
</comment>
<dbReference type="Gene3D" id="3.30.300.160">
    <property type="entry name" value="Type II secretion system, protein E, N-terminal domain"/>
    <property type="match status" value="1"/>
</dbReference>
<dbReference type="FunFam" id="3.30.450.90:FF:000001">
    <property type="entry name" value="Type II secretion system ATPase GspE"/>
    <property type="match status" value="1"/>
</dbReference>
<keyword evidence="11" id="KW-1185">Reference proteome</keyword>
<gene>
    <name evidence="10" type="ORF">HLVA_07660</name>
</gene>
<dbReference type="InterPro" id="IPR001482">
    <property type="entry name" value="T2SS/T4SS_dom"/>
</dbReference>
<evidence type="ECO:0000313" key="10">
    <source>
        <dbReference type="EMBL" id="BDU50197.1"/>
    </source>
</evidence>
<comment type="similarity">
    <text evidence="1">Belongs to the GSP E family.</text>
</comment>
<dbReference type="KEGG" id="haby:HLVA_07660"/>
<evidence type="ECO:0000259" key="9">
    <source>
        <dbReference type="PROSITE" id="PS00662"/>
    </source>
</evidence>
<dbReference type="Pfam" id="PF05157">
    <property type="entry name" value="MshEN"/>
    <property type="match status" value="1"/>
</dbReference>
<protein>
    <recommendedName>
        <fullName evidence="7">protein-secreting ATPase</fullName>
        <ecNumber evidence="7">7.4.2.8</ecNumber>
    </recommendedName>
</protein>
<keyword evidence="4" id="KW-0067">ATP-binding</keyword>
<dbReference type="NCBIfam" id="TIGR02533">
    <property type="entry name" value="type_II_gspE"/>
    <property type="match status" value="1"/>
</dbReference>
<evidence type="ECO:0000256" key="2">
    <source>
        <dbReference type="ARBA" id="ARBA00022448"/>
    </source>
</evidence>
<feature type="domain" description="Bacterial type II secretion system protein E" evidence="9">
    <location>
        <begin position="380"/>
        <end position="394"/>
    </location>
</feature>
<dbReference type="PANTHER" id="PTHR30258">
    <property type="entry name" value="TYPE II SECRETION SYSTEM PROTEIN GSPE-RELATED"/>
    <property type="match status" value="1"/>
</dbReference>
<dbReference type="EC" id="7.4.2.8" evidence="7"/>
<accession>A0AAU9DFN0</accession>
<dbReference type="PROSITE" id="PS00662">
    <property type="entry name" value="T2SP_E"/>
    <property type="match status" value="1"/>
</dbReference>
<keyword evidence="2" id="KW-0813">Transport</keyword>
<reference evidence="10 11" key="1">
    <citation type="submission" date="2022-11" db="EMBL/GenBank/DDBJ databases">
        <title>Haliovirga abyssi gen. nov., sp. nov., a mesophilic fermentative bacterium isolated from the Iheya North hydrothermal field and the proposal of Haliovirgaceae fam. nov.</title>
        <authorList>
            <person name="Miyazaki U."/>
            <person name="Tame A."/>
            <person name="Miyazaki J."/>
            <person name="Takai K."/>
            <person name="Sawayama S."/>
            <person name="Kitajima M."/>
            <person name="Okamoto A."/>
            <person name="Nakagawa S."/>
        </authorList>
    </citation>
    <scope>NUCLEOTIDE SEQUENCE [LARGE SCALE GENOMIC DNA]</scope>
    <source>
        <strain evidence="10 11">IC12</strain>
    </source>
</reference>
<dbReference type="AlphaFoldDB" id="A0AAU9DFN0"/>
<evidence type="ECO:0000256" key="4">
    <source>
        <dbReference type="ARBA" id="ARBA00022840"/>
    </source>
</evidence>
<dbReference type="SMART" id="SM00382">
    <property type="entry name" value="AAA"/>
    <property type="match status" value="1"/>
</dbReference>
<dbReference type="EMBL" id="AP027059">
    <property type="protein sequence ID" value="BDU50197.1"/>
    <property type="molecule type" value="Genomic_DNA"/>
</dbReference>
<evidence type="ECO:0000256" key="7">
    <source>
        <dbReference type="ARBA" id="ARBA00024382"/>
    </source>
</evidence>
<dbReference type="InterPro" id="IPR027417">
    <property type="entry name" value="P-loop_NTPase"/>
</dbReference>
<dbReference type="GO" id="GO:0015627">
    <property type="term" value="C:type II protein secretion system complex"/>
    <property type="evidence" value="ECO:0007669"/>
    <property type="project" value="InterPro"/>
</dbReference>
<name>A0AAU9DFN0_9FUSO</name>
<dbReference type="GO" id="GO:0015628">
    <property type="term" value="P:protein secretion by the type II secretion system"/>
    <property type="evidence" value="ECO:0007669"/>
    <property type="project" value="InterPro"/>
</dbReference>
<evidence type="ECO:0000256" key="5">
    <source>
        <dbReference type="ARBA" id="ARBA00022927"/>
    </source>
</evidence>
<keyword evidence="6" id="KW-1278">Translocase</keyword>
<dbReference type="SUPFAM" id="SSF160246">
    <property type="entry name" value="EspE N-terminal domain-like"/>
    <property type="match status" value="1"/>
</dbReference>
<dbReference type="FunFam" id="3.30.300.160:FF:000002">
    <property type="entry name" value="Type II secretion system protein E"/>
    <property type="match status" value="1"/>
</dbReference>
<dbReference type="SUPFAM" id="SSF52540">
    <property type="entry name" value="P-loop containing nucleoside triphosphate hydrolases"/>
    <property type="match status" value="1"/>
</dbReference>
<sequence length="562" mass="63164">MKKKKRLGDALVETGVISGEQLQIALEEHKKSGEKLGEAIVRLGFCTKDQMIETLSTQMGFPFIRLERQVIDPKVIQLISEDMARRYKLIPIFKTNNRLNLAMADPLDYFAIDEIEFQTGFEVVPSIAVEDDVLEAIDKYYSSGREKTKLSEFKYDKNSTNKKVESGKIDITEEGDDSPAVELVNVVLKQAIEDKASDIHIEPEEDELRIRFRIDGILHEVMKTPKNLESSVMTRLKIMSKLDIAEKRIPQDGRIELKYKEKDIDVRISTLPTVNGEKIVMRILDKSNVMINLENLGFEKENLEKFRKLIRKPHGIILVTGPTGSGKTSTLYGALNEINTLDKNIITLEDPVEYQLKIINQVQVKSDVGLTFASGLRSILRQDPDVIMVGEIRDKETAEIAIESAMTGHLVFSTLHTNSAAGTITRLIDMGVEPFLISSSIIGIVGQRLVRKICNSCKTEHTAEKEEMLELNLDATKEYKISSGEGCNSCKKTGYKGRTAIHELLIPNEKIRKLIIEKESSGAINKEAIKSGMKTMRDDGVTKILKGITTIEEVIRVTQEEL</sequence>
<keyword evidence="5" id="KW-0653">Protein transport</keyword>
<dbReference type="InterPro" id="IPR037257">
    <property type="entry name" value="T2SS_E_N_sf"/>
</dbReference>
<dbReference type="CDD" id="cd01129">
    <property type="entry name" value="PulE-GspE-like"/>
    <property type="match status" value="1"/>
</dbReference>
<dbReference type="InterPro" id="IPR013369">
    <property type="entry name" value="T2SS_GspE"/>
</dbReference>